<dbReference type="InterPro" id="IPR007306">
    <property type="entry name" value="Rit1"/>
</dbReference>
<dbReference type="InterPro" id="IPR033449">
    <property type="entry name" value="Rit1_N"/>
</dbReference>
<dbReference type="Proteomes" id="UP001182556">
    <property type="component" value="Unassembled WGS sequence"/>
</dbReference>
<gene>
    <name evidence="3" type="ORF">DB88DRAFT_488693</name>
</gene>
<protein>
    <submittedName>
        <fullName evidence="3">Initiator tRNA phosphoribosyl transferase-domain-containing protein</fullName>
    </submittedName>
</protein>
<dbReference type="Pfam" id="PF04179">
    <property type="entry name" value="Init_tRNA_PT"/>
    <property type="match status" value="1"/>
</dbReference>
<evidence type="ECO:0000259" key="2">
    <source>
        <dbReference type="Pfam" id="PF17184"/>
    </source>
</evidence>
<dbReference type="AlphaFoldDB" id="A0AAD9FLR5"/>
<evidence type="ECO:0000313" key="4">
    <source>
        <dbReference type="Proteomes" id="UP001182556"/>
    </source>
</evidence>
<feature type="domain" description="Rit1 DUSP-like" evidence="1">
    <location>
        <begin position="444"/>
        <end position="484"/>
    </location>
</feature>
<organism evidence="3 4">
    <name type="scientific">Papiliotrema laurentii</name>
    <name type="common">Cryptococcus laurentii</name>
    <dbReference type="NCBI Taxonomy" id="5418"/>
    <lineage>
        <taxon>Eukaryota</taxon>
        <taxon>Fungi</taxon>
        <taxon>Dikarya</taxon>
        <taxon>Basidiomycota</taxon>
        <taxon>Agaricomycotina</taxon>
        <taxon>Tremellomycetes</taxon>
        <taxon>Tremellales</taxon>
        <taxon>Rhynchogastremaceae</taxon>
        <taxon>Papiliotrema</taxon>
    </lineage>
</organism>
<dbReference type="PANTHER" id="PTHR31811">
    <property type="entry name" value="TRNA A64-2'-O-RIBOSYLPHOSPHATE TRANSFERASE"/>
    <property type="match status" value="1"/>
</dbReference>
<name>A0AAD9FLR5_PAPLA</name>
<dbReference type="Pfam" id="PF17184">
    <property type="entry name" value="Rit1_C"/>
    <property type="match status" value="1"/>
</dbReference>
<reference evidence="3" key="1">
    <citation type="submission" date="2023-02" db="EMBL/GenBank/DDBJ databases">
        <title>Identification and recombinant expression of a fungal hydrolase from Papiliotrema laurentii that hydrolyzes apple cutin and clears colloidal polyester polyurethane.</title>
        <authorList>
            <consortium name="DOE Joint Genome Institute"/>
            <person name="Roman V.A."/>
            <person name="Bojanowski C."/>
            <person name="Crable B.R."/>
            <person name="Wagner D.N."/>
            <person name="Hung C.S."/>
            <person name="Nadeau L.J."/>
            <person name="Schratz L."/>
            <person name="Haridas S."/>
            <person name="Pangilinan J."/>
            <person name="Lipzen A."/>
            <person name="Na H."/>
            <person name="Yan M."/>
            <person name="Ng V."/>
            <person name="Grigoriev I.V."/>
            <person name="Spatafora J.W."/>
            <person name="Barlow D."/>
            <person name="Biffinger J."/>
            <person name="Kelley-Loughnane N."/>
            <person name="Varaljay V.A."/>
            <person name="Crookes-Goodson W.J."/>
        </authorList>
    </citation>
    <scope>NUCLEOTIDE SEQUENCE</scope>
    <source>
        <strain evidence="3">5307AH</strain>
    </source>
</reference>
<dbReference type="GO" id="GO:0005737">
    <property type="term" value="C:cytoplasm"/>
    <property type="evidence" value="ECO:0007669"/>
    <property type="project" value="TreeGrafter"/>
</dbReference>
<keyword evidence="3" id="KW-0808">Transferase</keyword>
<sequence length="492" mass="53852">MSDLKAVRKHTASHDLFNRIHSIAADETFVKHIAREVYNDRFEVVPNQRCGTWYCDPSSSSTAYAYFKSTDGHTNNWNFNLRRSNLPLASYAEARGGLIIVDSTRRGKRMPDALSKTIPIWCTVVNLAIQLRAEDEGIELEWDSGLYLPSNIVSPSEKSQILSLIPGWAAALETSTLPLPRLTKPLRPFFIHPATTSPPQIPTSLPFTPIICVSASKWVGGDDVPRATRIGSQTVGFEYVPGAGDDDELWARGLKPPLYHSKRTELLSADRDDLPELVDELVALGEVGLPVEPMSDALSLHQLSISDTPRHLVGVPGPTASLAVDIGPPVTPCPEWTATEHCSFYIVEVDRAIKDTPWIIPIHHDRIVAVPNPRSDSRSYGRLVKELIDAVKQVDDRNVVIRPARPADFSSARNGEKTTPAPLTGSDLVAARKLILPLVVALDCARHDGPVDKGVIADSLHRLVALWPDGNPPRAALKRVNEVLMSGRVGGG</sequence>
<dbReference type="InterPro" id="IPR033421">
    <property type="entry name" value="Rit1_DUSP-like"/>
</dbReference>
<dbReference type="EMBL" id="JAODAN010000005">
    <property type="protein sequence ID" value="KAK1923980.1"/>
    <property type="molecule type" value="Genomic_DNA"/>
</dbReference>
<proteinExistence type="predicted"/>
<dbReference type="GO" id="GO:0019988">
    <property type="term" value="P:charged-tRNA amino acid modification"/>
    <property type="evidence" value="ECO:0007669"/>
    <property type="project" value="InterPro"/>
</dbReference>
<dbReference type="PANTHER" id="PTHR31811:SF0">
    <property type="entry name" value="TRNA A64-2'-O-RIBOSYLPHOSPHATE TRANSFERASE"/>
    <property type="match status" value="1"/>
</dbReference>
<keyword evidence="4" id="KW-1185">Reference proteome</keyword>
<dbReference type="PIRSF" id="PIRSF007747">
    <property type="entry name" value="Ribosyl_Ptfrase"/>
    <property type="match status" value="1"/>
</dbReference>
<comment type="caution">
    <text evidence="3">The sequence shown here is derived from an EMBL/GenBank/DDBJ whole genome shotgun (WGS) entry which is preliminary data.</text>
</comment>
<accession>A0AAD9FLR5</accession>
<evidence type="ECO:0000313" key="3">
    <source>
        <dbReference type="EMBL" id="KAK1923980.1"/>
    </source>
</evidence>
<dbReference type="GO" id="GO:0043399">
    <property type="term" value="F:tRNA adenosine(64)-2'-O-ribosylphosphate transferase activity"/>
    <property type="evidence" value="ECO:0007669"/>
    <property type="project" value="InterPro"/>
</dbReference>
<feature type="domain" description="Rit1 N-terminal" evidence="2">
    <location>
        <begin position="13"/>
        <end position="282"/>
    </location>
</feature>
<feature type="non-terminal residue" evidence="3">
    <location>
        <position position="1"/>
    </location>
</feature>
<evidence type="ECO:0000259" key="1">
    <source>
        <dbReference type="Pfam" id="PF04179"/>
    </source>
</evidence>